<evidence type="ECO:0000256" key="3">
    <source>
        <dbReference type="PROSITE-ProRule" id="PRU00473"/>
    </source>
</evidence>
<dbReference type="SMART" id="SM00327">
    <property type="entry name" value="VWA"/>
    <property type="match status" value="1"/>
</dbReference>
<dbReference type="EMBL" id="CP002455">
    <property type="protein sequence ID" value="ADX68280.1"/>
    <property type="molecule type" value="Genomic_DNA"/>
</dbReference>
<dbReference type="InterPro" id="IPR006664">
    <property type="entry name" value="OMP_bac"/>
</dbReference>
<dbReference type="InterPro" id="IPR002035">
    <property type="entry name" value="VWF_A"/>
</dbReference>
<feature type="chain" id="PRO_5003257724" evidence="4">
    <location>
        <begin position="19"/>
        <end position="753"/>
    </location>
</feature>
<dbReference type="Gene3D" id="3.30.1330.60">
    <property type="entry name" value="OmpA-like domain"/>
    <property type="match status" value="1"/>
</dbReference>
<dbReference type="Pfam" id="PF13768">
    <property type="entry name" value="VWA_3"/>
    <property type="match status" value="1"/>
</dbReference>
<dbReference type="SUPFAM" id="SSF103088">
    <property type="entry name" value="OmpA-like"/>
    <property type="match status" value="1"/>
</dbReference>
<dbReference type="eggNOG" id="COG2304">
    <property type="taxonomic scope" value="Bacteria"/>
</dbReference>
<accession>F0NZ63</accession>
<dbReference type="PROSITE" id="PS01068">
    <property type="entry name" value="OMPA_1"/>
    <property type="match status" value="1"/>
</dbReference>
<dbReference type="InterPro" id="IPR006690">
    <property type="entry name" value="OMPA-like_CS"/>
</dbReference>
<feature type="signal peptide" evidence="4">
    <location>
        <begin position="1"/>
        <end position="18"/>
    </location>
</feature>
<evidence type="ECO:0000259" key="5">
    <source>
        <dbReference type="PROSITE" id="PS50234"/>
    </source>
</evidence>
<dbReference type="PANTHER" id="PTHR45737">
    <property type="entry name" value="VON WILLEBRAND FACTOR A DOMAIN-CONTAINING PROTEIN 5A"/>
    <property type="match status" value="1"/>
</dbReference>
<dbReference type="PRINTS" id="PR01021">
    <property type="entry name" value="OMPADOMAIN"/>
</dbReference>
<evidence type="ECO:0000256" key="1">
    <source>
        <dbReference type="ARBA" id="ARBA00004370"/>
    </source>
</evidence>
<dbReference type="Pfam" id="PF00691">
    <property type="entry name" value="OmpA"/>
    <property type="match status" value="1"/>
</dbReference>
<protein>
    <submittedName>
        <fullName evidence="7">OmpA/MotB domain protein</fullName>
    </submittedName>
</protein>
<dbReference type="AlphaFoldDB" id="F0NZ63"/>
<organism evidence="7 8">
    <name type="scientific">Weeksella virosa (strain ATCC 43766 / DSM 16922 / JCM 21250 / CCUG 30538 / CDC 9751 / IAM 14551 / NBRC 16016 / NCTC 11634 / CL345/78)</name>
    <dbReference type="NCBI Taxonomy" id="865938"/>
    <lineage>
        <taxon>Bacteria</taxon>
        <taxon>Pseudomonadati</taxon>
        <taxon>Bacteroidota</taxon>
        <taxon>Flavobacteriia</taxon>
        <taxon>Flavobacteriales</taxon>
        <taxon>Weeksellaceae</taxon>
        <taxon>Weeksella</taxon>
    </lineage>
</organism>
<proteinExistence type="predicted"/>
<evidence type="ECO:0000313" key="7">
    <source>
        <dbReference type="EMBL" id="ADX68280.1"/>
    </source>
</evidence>
<dbReference type="InterPro" id="IPR006665">
    <property type="entry name" value="OmpA-like"/>
</dbReference>
<dbReference type="KEGG" id="wvi:Weevi_1580"/>
<dbReference type="STRING" id="865938.Weevi_1580"/>
<dbReference type="HOGENOM" id="CLU_369579_0_0_10"/>
<dbReference type="eggNOG" id="COG2885">
    <property type="taxonomic scope" value="Bacteria"/>
</dbReference>
<feature type="domain" description="VWFA" evidence="5">
    <location>
        <begin position="277"/>
        <end position="447"/>
    </location>
</feature>
<comment type="subcellular location">
    <subcellularLocation>
        <location evidence="1">Membrane</location>
    </subcellularLocation>
</comment>
<evidence type="ECO:0000259" key="6">
    <source>
        <dbReference type="PROSITE" id="PS51123"/>
    </source>
</evidence>
<reference evidence="7 8" key="1">
    <citation type="journal article" date="2011" name="Stand. Genomic Sci.">
        <title>Complete genome sequence of Weeksella virosa type strain (9751).</title>
        <authorList>
            <person name="Lang E."/>
            <person name="Teshima H."/>
            <person name="Lucas S."/>
            <person name="Lapidus A."/>
            <person name="Hammon N."/>
            <person name="Deshpande S."/>
            <person name="Nolan M."/>
            <person name="Cheng J.F."/>
            <person name="Pitluck S."/>
            <person name="Liolios K."/>
            <person name="Pagani I."/>
            <person name="Mikhailova N."/>
            <person name="Ivanova N."/>
            <person name="Mavromatis K."/>
            <person name="Pati A."/>
            <person name="Tapia R."/>
            <person name="Han C."/>
            <person name="Goodwin L."/>
            <person name="Chen A."/>
            <person name="Palaniappan K."/>
            <person name="Land M."/>
            <person name="Hauser L."/>
            <person name="Chang Y.J."/>
            <person name="Jeffries C.D."/>
            <person name="Brambilla E.M."/>
            <person name="Kopitz M."/>
            <person name="Rohde M."/>
            <person name="Goker M."/>
            <person name="Tindall B.J."/>
            <person name="Detter J.C."/>
            <person name="Woyke T."/>
            <person name="Bristow J."/>
            <person name="Eisen J.A."/>
            <person name="Markowitz V."/>
            <person name="Hugenholtz P."/>
            <person name="Klenk H.P."/>
            <person name="Kyrpides N.C."/>
        </authorList>
    </citation>
    <scope>NUCLEOTIDE SEQUENCE [LARGE SCALE GENOMIC DNA]</scope>
    <source>
        <strain evidence="8">ATCC 43766 / DSM 16922 / JCM 21250 / NBRC 16016 / NCTC 11634 / CL345/78</strain>
    </source>
</reference>
<dbReference type="Gene3D" id="3.40.50.410">
    <property type="entry name" value="von Willebrand factor, type A domain"/>
    <property type="match status" value="1"/>
</dbReference>
<evidence type="ECO:0000256" key="2">
    <source>
        <dbReference type="ARBA" id="ARBA00023136"/>
    </source>
</evidence>
<dbReference type="PROSITE" id="PS50234">
    <property type="entry name" value="VWFA"/>
    <property type="match status" value="1"/>
</dbReference>
<dbReference type="CDD" id="cd07185">
    <property type="entry name" value="OmpA_C-like"/>
    <property type="match status" value="1"/>
</dbReference>
<gene>
    <name evidence="7" type="ordered locus">Weevi_1580</name>
</gene>
<dbReference type="RefSeq" id="WP_013598669.1">
    <property type="nucleotide sequence ID" value="NC_015144.1"/>
</dbReference>
<dbReference type="GO" id="GO:0009279">
    <property type="term" value="C:cell outer membrane"/>
    <property type="evidence" value="ECO:0007669"/>
    <property type="project" value="InterPro"/>
</dbReference>
<reference evidence="8" key="2">
    <citation type="journal article" date="2011" name="Stand. Genomic Sci.">
        <title>Complete genome sequence of Weeksella virosa type strain (9751T).</title>
        <authorList>
            <person name="Lang E."/>
            <person name="Teshima H."/>
            <person name="Lucas S."/>
            <person name="Lapidus A."/>
            <person name="Hammon N."/>
            <person name="Deshpande S."/>
            <person name="Nolan M."/>
            <person name="Cheng J."/>
            <person name="Pitluck S."/>
            <person name="Liolios K."/>
            <person name="Pagani I."/>
            <person name="Mikhailova N."/>
            <person name="Ivanova N."/>
            <person name="Mavromatis K."/>
            <person name="Pati A."/>
            <person name="Tapia R."/>
            <person name="Han C."/>
            <person name="Goodwin L."/>
            <person name="Chen A."/>
            <person name="Palaniappan K."/>
            <person name="Land M."/>
            <person name="Hauser L."/>
            <person name="Chang Y."/>
            <person name="Jeffries C."/>
            <person name="Brambilla E."/>
            <person name="Kopitz M."/>
            <person name="Rohde M."/>
            <person name="Goker M."/>
            <person name="Tindall B."/>
            <person name="Detter J."/>
            <person name="Woyke T."/>
            <person name="Bristow J."/>
            <person name="Eisen J."/>
            <person name="Markowitz V."/>
            <person name="Hugenholtz P."/>
            <person name="Klenk H."/>
            <person name="Kyrpides N."/>
        </authorList>
    </citation>
    <scope>NUCLEOTIDE SEQUENCE [LARGE SCALE GENOMIC DNA]</scope>
    <source>
        <strain evidence="8">ATCC 43766 / DSM 16922 / JCM 21250 / NBRC 16016 / NCTC 11634 / CL345/78</strain>
    </source>
</reference>
<keyword evidence="4" id="KW-0732">Signal</keyword>
<evidence type="ECO:0000313" key="8">
    <source>
        <dbReference type="Proteomes" id="UP000008641"/>
    </source>
</evidence>
<dbReference type="InterPro" id="IPR036737">
    <property type="entry name" value="OmpA-like_sf"/>
</dbReference>
<evidence type="ECO:0000256" key="4">
    <source>
        <dbReference type="SAM" id="SignalP"/>
    </source>
</evidence>
<dbReference type="InterPro" id="IPR036465">
    <property type="entry name" value="vWFA_dom_sf"/>
</dbReference>
<keyword evidence="2 3" id="KW-0472">Membrane</keyword>
<dbReference type="PANTHER" id="PTHR45737:SF6">
    <property type="entry name" value="VON WILLEBRAND FACTOR A DOMAIN-CONTAINING PROTEIN 5A"/>
    <property type="match status" value="1"/>
</dbReference>
<dbReference type="Proteomes" id="UP000008641">
    <property type="component" value="Chromosome"/>
</dbReference>
<name>F0NZ63_WEEVC</name>
<dbReference type="SUPFAM" id="SSF53300">
    <property type="entry name" value="vWA-like"/>
    <property type="match status" value="1"/>
</dbReference>
<sequence>MKNFLLSILFFCAYVVQAQVVFPYVEVDKDEDFASLFVESLMVETSLQMVLGTVVSEQVFINKSQHAIALRYVVPFVGNQNLYALTIESDDEKIEFRAETLSNVRRALQKNNQTISAHADQSELMTVDLSDLPAGKKLKIRIKWTKIVDHNKKDYNFLLSSPIVKRTKNFTVTRRFQFDKKEYTPKNFLYKINILGENGQLSRSLPAHFQMINNVNRLIKTFESSVFFGHTIDLYYHYFMTEMQTNLLRFDDGNCAYFLGNIVPPVKIEQEKLKPREYIFLLDTSGSMRGFALEGTKKMMLSVIEKLKESEKFNIYYFNKHSNQLATHSVFATKQNIEKAKEMLLNLEGSGNMKLNEALKKVHQIPVDYSFNRLVVIASDGRIDPNQNIHLDIKSNLKNAQYFVLGIGKVVDKNNLNYLGYTTGISPLIIESSENIDTKLKAFESMILTPLLRNIEVQSKTINLEETFPKNFNGFLSDRPINFVTKSCHLPQNARLSITGKDGELVYSKEFSDWESTSTFGEAIKYYWLYNKVKSLMLEENRCGEYCRKTGRYRKEIEQLGKEYNVATPYTVLVENSSDRRDIIRFHYDYDSDGDGVNDFIDRCPDEVGMRETFGCPMQKLAKEEKQEALEKLANKWVGSVKFNFDQSIIRDHDFSFLDKLALLLVDNPTVNFIIEGHTDAAGTESYNLTLSEKRAFAVAQYLEGKGVDFSRMHILGIGTSAMKYPECKPVEMCEEWKNFENRRVVIKMNSSE</sequence>
<feature type="domain" description="OmpA-like" evidence="6">
    <location>
        <begin position="630"/>
        <end position="753"/>
    </location>
</feature>
<keyword evidence="8" id="KW-1185">Reference proteome</keyword>
<dbReference type="OrthoDB" id="9784383at2"/>
<dbReference type="PROSITE" id="PS51123">
    <property type="entry name" value="OMPA_2"/>
    <property type="match status" value="1"/>
</dbReference>